<dbReference type="CDD" id="cd02511">
    <property type="entry name" value="Beta4Glucosyltransferase"/>
    <property type="match status" value="1"/>
</dbReference>
<evidence type="ECO:0000259" key="2">
    <source>
        <dbReference type="Pfam" id="PF00535"/>
    </source>
</evidence>
<dbReference type="InterPro" id="IPR001173">
    <property type="entry name" value="Glyco_trans_2-like"/>
</dbReference>
<dbReference type="KEGG" id="cmic:caldi_07830"/>
<dbReference type="InterPro" id="IPR011990">
    <property type="entry name" value="TPR-like_helical_dom_sf"/>
</dbReference>
<dbReference type="SUPFAM" id="SSF53448">
    <property type="entry name" value="Nucleotide-diphospho-sugar transferases"/>
    <property type="match status" value="1"/>
</dbReference>
<dbReference type="PANTHER" id="PTHR43630">
    <property type="entry name" value="POLY-BETA-1,6-N-ACETYL-D-GLUCOSAMINE SYNTHASE"/>
    <property type="match status" value="1"/>
</dbReference>
<sequence length="683" mass="75075">MPPRVSLCMIVRDEAEALARCLRSAQGAYDELVVVDTGSVDDSPAVARRFGARVLRFPWCDDFAAARNHGLERARGDWLLWLDADDELPPGTAGRLRELVAEGGPEGYFFPTVSFLGGGLSDRSVTCLHLRLFRNRPHHRFRGAIHEQVTCDPGSCAVRQDIRVLHHGYRQHPERLRAKAERNRRILLQQLRRYPGSPWYLYHLGTEYLRLGHPDRAITCYREARKRALREGLVLPELWKKLAAVLSEHGDPGEAEEIVAEGLGLFPEYTDLEFVAGTVAHRQGRLGDALRHFRRCLAMGDAPVTFPREDGLGGCRALHAAGLVHFDLGNYPAAFELALAALARGPADTETLGLAVEALSSHLDGRELVRRLETRLEVTPEVAWLLVQLLARVGAYRAALYFLPRSTPAAPAAARALLAGICHLGAGEPSRSETSFLEAREAGAPAEEVNRYLALVHGCAGRRDPAGWQALAPSPQARLELAEKLLELGRARTGLRILREVVAGGEVSLRLEAGKACLRRGRYREACRLLLGVPSPRPDEVRVDLSLAAAGAGRVAFARRLLAETDPRRCRFETVCALAWSLLTAARAVLGAAPATAARCRDRKARLDRLPIWRWSVLRPVGGKRPWRVRKGNPRRGRGGRQGGAVDDGRLGDGQAAAAIALHDRPRRGGKSPKMLEERGRGV</sequence>
<dbReference type="AlphaFoldDB" id="A0AA35CJU4"/>
<gene>
    <name evidence="3" type="ORF">caldi_07830</name>
</gene>
<dbReference type="SUPFAM" id="SSF48452">
    <property type="entry name" value="TPR-like"/>
    <property type="match status" value="1"/>
</dbReference>
<feature type="compositionally biased region" description="Basic residues" evidence="1">
    <location>
        <begin position="628"/>
        <end position="639"/>
    </location>
</feature>
<dbReference type="Gene3D" id="1.25.40.10">
    <property type="entry name" value="Tetratricopeptide repeat domain"/>
    <property type="match status" value="1"/>
</dbReference>
<dbReference type="RefSeq" id="WP_264843800.1">
    <property type="nucleotide sequence ID" value="NZ_AP025628.1"/>
</dbReference>
<evidence type="ECO:0000313" key="3">
    <source>
        <dbReference type="EMBL" id="BDG59693.1"/>
    </source>
</evidence>
<dbReference type="EMBL" id="AP025628">
    <property type="protein sequence ID" value="BDG59693.1"/>
    <property type="molecule type" value="Genomic_DNA"/>
</dbReference>
<feature type="region of interest" description="Disordered" evidence="1">
    <location>
        <begin position="628"/>
        <end position="683"/>
    </location>
</feature>
<evidence type="ECO:0000256" key="1">
    <source>
        <dbReference type="SAM" id="MobiDB-lite"/>
    </source>
</evidence>
<organism evidence="3 4">
    <name type="scientific">Caldinitratiruptor microaerophilus</name>
    <dbReference type="NCBI Taxonomy" id="671077"/>
    <lineage>
        <taxon>Bacteria</taxon>
        <taxon>Bacillati</taxon>
        <taxon>Bacillota</taxon>
        <taxon>Clostridia</taxon>
        <taxon>Eubacteriales</taxon>
        <taxon>Symbiobacteriaceae</taxon>
        <taxon>Caldinitratiruptor</taxon>
    </lineage>
</organism>
<protein>
    <recommendedName>
        <fullName evidence="2">Glycosyltransferase 2-like domain-containing protein</fullName>
    </recommendedName>
</protein>
<dbReference type="Pfam" id="PF00535">
    <property type="entry name" value="Glycos_transf_2"/>
    <property type="match status" value="1"/>
</dbReference>
<accession>A0AA35CJU4</accession>
<dbReference type="InterPro" id="IPR029044">
    <property type="entry name" value="Nucleotide-diphossugar_trans"/>
</dbReference>
<reference evidence="3" key="1">
    <citation type="submission" date="2022-03" db="EMBL/GenBank/DDBJ databases">
        <title>Complete genome sequence of Caldinitratiruptor microaerophilus.</title>
        <authorList>
            <person name="Mukaiyama R."/>
            <person name="Nishiyama T."/>
            <person name="Ueda K."/>
        </authorList>
    </citation>
    <scope>NUCLEOTIDE SEQUENCE</scope>
    <source>
        <strain evidence="3">JCM 16183</strain>
    </source>
</reference>
<name>A0AA35CJU4_9FIRM</name>
<dbReference type="SMART" id="SM00028">
    <property type="entry name" value="TPR"/>
    <property type="match status" value="4"/>
</dbReference>
<dbReference type="InterPro" id="IPR019734">
    <property type="entry name" value="TPR_rpt"/>
</dbReference>
<dbReference type="PANTHER" id="PTHR43630:SF2">
    <property type="entry name" value="GLYCOSYLTRANSFERASE"/>
    <property type="match status" value="1"/>
</dbReference>
<dbReference type="Proteomes" id="UP001163687">
    <property type="component" value="Chromosome"/>
</dbReference>
<dbReference type="Gene3D" id="3.90.550.10">
    <property type="entry name" value="Spore Coat Polysaccharide Biosynthesis Protein SpsA, Chain A"/>
    <property type="match status" value="1"/>
</dbReference>
<feature type="compositionally biased region" description="Basic and acidic residues" evidence="1">
    <location>
        <begin position="674"/>
        <end position="683"/>
    </location>
</feature>
<proteinExistence type="predicted"/>
<feature type="domain" description="Glycosyltransferase 2-like" evidence="2">
    <location>
        <begin position="6"/>
        <end position="158"/>
    </location>
</feature>
<keyword evidence="4" id="KW-1185">Reference proteome</keyword>
<evidence type="ECO:0000313" key="4">
    <source>
        <dbReference type="Proteomes" id="UP001163687"/>
    </source>
</evidence>